<keyword evidence="2" id="KW-1185">Reference proteome</keyword>
<dbReference type="InterPro" id="IPR021808">
    <property type="entry name" value="DUF3383"/>
</dbReference>
<gene>
    <name evidence="1" type="ORF">EKK97_14025</name>
</gene>
<reference evidence="1 2" key="1">
    <citation type="submission" date="2019-01" db="EMBL/GenBank/DDBJ databases">
        <title>Complete genome of a denitifying bacterium Halomons sp. BC-M4-5.</title>
        <authorList>
            <person name="Wang L."/>
            <person name="Shao Z."/>
        </authorList>
    </citation>
    <scope>NUCLEOTIDE SEQUENCE [LARGE SCALE GENOMIC DNA]</scope>
    <source>
        <strain evidence="1 2">BC-M4-5</strain>
    </source>
</reference>
<dbReference type="RefSeq" id="WP_159552778.1">
    <property type="nucleotide sequence ID" value="NZ_CP035042.1"/>
</dbReference>
<name>A0A6I6SU28_9GAMM</name>
<sequence>MAYPVDNILNVNLLLTPAGIGYANFATGFIIARQADLLDGVTFDVDTYRDYAGVDEVGEHFAENSPVYLMATRWFANIPKPLQISVWMWDDDEVEGDTIIQTLNKADNEAWRYWYFVPADVYEDEATAIQLSDWSDATEHPVPITLTGNAVIDPQSDTDLASVLQAQGNRHMMVGYVPQSIIDSNPSQQYAMVQLAASFQKFRPLGDRTAITAEYQVLPGVVGARDQLNTTAYNALKEKSVVFFTAVELKGQIDNSRVINSKSMSSFGEFIDDVVNLDVLKNYLQVDGYNYITGTPTKRGLTPRGYAGLLDTLSQTCKQFYNNGVLGEASYTDPVDGQEKIAEYGFVNFGQPEDVFGLTQAQKRARQYPETSILAILARAGHAATINVTVE</sequence>
<dbReference type="OrthoDB" id="6470781at2"/>
<dbReference type="KEGG" id="htx:EKK97_14025"/>
<dbReference type="AlphaFoldDB" id="A0A6I6SU28"/>
<proteinExistence type="predicted"/>
<dbReference type="Proteomes" id="UP000464013">
    <property type="component" value="Chromosome"/>
</dbReference>
<evidence type="ECO:0000313" key="2">
    <source>
        <dbReference type="Proteomes" id="UP000464013"/>
    </source>
</evidence>
<dbReference type="Pfam" id="PF11863">
    <property type="entry name" value="DUF3383"/>
    <property type="match status" value="1"/>
</dbReference>
<accession>A0A6I6SU28</accession>
<protein>
    <submittedName>
        <fullName evidence="1">DUF3383 family protein</fullName>
    </submittedName>
</protein>
<organism evidence="1 2">
    <name type="scientific">Billgrantia tianxiuensis</name>
    <dbReference type="NCBI Taxonomy" id="2497861"/>
    <lineage>
        <taxon>Bacteria</taxon>
        <taxon>Pseudomonadati</taxon>
        <taxon>Pseudomonadota</taxon>
        <taxon>Gammaproteobacteria</taxon>
        <taxon>Oceanospirillales</taxon>
        <taxon>Halomonadaceae</taxon>
        <taxon>Billgrantia</taxon>
    </lineage>
</organism>
<evidence type="ECO:0000313" key="1">
    <source>
        <dbReference type="EMBL" id="QHC50483.1"/>
    </source>
</evidence>
<dbReference type="EMBL" id="CP035042">
    <property type="protein sequence ID" value="QHC50483.1"/>
    <property type="molecule type" value="Genomic_DNA"/>
</dbReference>